<gene>
    <name evidence="1" type="ORF">L1987_60957</name>
</gene>
<organism evidence="1 2">
    <name type="scientific">Smallanthus sonchifolius</name>
    <dbReference type="NCBI Taxonomy" id="185202"/>
    <lineage>
        <taxon>Eukaryota</taxon>
        <taxon>Viridiplantae</taxon>
        <taxon>Streptophyta</taxon>
        <taxon>Embryophyta</taxon>
        <taxon>Tracheophyta</taxon>
        <taxon>Spermatophyta</taxon>
        <taxon>Magnoliopsida</taxon>
        <taxon>eudicotyledons</taxon>
        <taxon>Gunneridae</taxon>
        <taxon>Pentapetalae</taxon>
        <taxon>asterids</taxon>
        <taxon>campanulids</taxon>
        <taxon>Asterales</taxon>
        <taxon>Asteraceae</taxon>
        <taxon>Asteroideae</taxon>
        <taxon>Heliantheae alliance</taxon>
        <taxon>Millerieae</taxon>
        <taxon>Smallanthus</taxon>
    </lineage>
</organism>
<protein>
    <submittedName>
        <fullName evidence="1">Uncharacterized protein</fullName>
    </submittedName>
</protein>
<evidence type="ECO:0000313" key="1">
    <source>
        <dbReference type="EMBL" id="KAI3743251.1"/>
    </source>
</evidence>
<proteinExistence type="predicted"/>
<reference evidence="1 2" key="2">
    <citation type="journal article" date="2022" name="Mol. Ecol. Resour.">
        <title>The genomes of chicory, endive, great burdock and yacon provide insights into Asteraceae paleo-polyploidization history and plant inulin production.</title>
        <authorList>
            <person name="Fan W."/>
            <person name="Wang S."/>
            <person name="Wang H."/>
            <person name="Wang A."/>
            <person name="Jiang F."/>
            <person name="Liu H."/>
            <person name="Zhao H."/>
            <person name="Xu D."/>
            <person name="Zhang Y."/>
        </authorList>
    </citation>
    <scope>NUCLEOTIDE SEQUENCE [LARGE SCALE GENOMIC DNA]</scope>
    <source>
        <strain evidence="2">cv. Yunnan</strain>
        <tissue evidence="1">Leaves</tissue>
    </source>
</reference>
<dbReference type="EMBL" id="CM042037">
    <property type="protein sequence ID" value="KAI3743251.1"/>
    <property type="molecule type" value="Genomic_DNA"/>
</dbReference>
<dbReference type="Proteomes" id="UP001056120">
    <property type="component" value="Linkage Group LG20"/>
</dbReference>
<comment type="caution">
    <text evidence="1">The sequence shown here is derived from an EMBL/GenBank/DDBJ whole genome shotgun (WGS) entry which is preliminary data.</text>
</comment>
<name>A0ACB9D9Q2_9ASTR</name>
<sequence length="144" mass="15421">MQTSNKGTSGPSSSTVCNDIPESHGAPIKIEMNHHCTPKAMSAPDASDSESPSLIVIGGIGNFMGNQYCYDLLEDYIITKVNEFNVVSFAVKFVSLITDNAAVVLWLQTASSFVNFALNAYLLILTTKGYEDGSSKPLSKAAIH</sequence>
<keyword evidence="2" id="KW-1185">Reference proteome</keyword>
<accession>A0ACB9D9Q2</accession>
<reference evidence="2" key="1">
    <citation type="journal article" date="2022" name="Mol. Ecol. Resour.">
        <title>The genomes of chicory, endive, great burdock and yacon provide insights into Asteraceae palaeo-polyploidization history and plant inulin production.</title>
        <authorList>
            <person name="Fan W."/>
            <person name="Wang S."/>
            <person name="Wang H."/>
            <person name="Wang A."/>
            <person name="Jiang F."/>
            <person name="Liu H."/>
            <person name="Zhao H."/>
            <person name="Xu D."/>
            <person name="Zhang Y."/>
        </authorList>
    </citation>
    <scope>NUCLEOTIDE SEQUENCE [LARGE SCALE GENOMIC DNA]</scope>
    <source>
        <strain evidence="2">cv. Yunnan</strain>
    </source>
</reference>
<evidence type="ECO:0000313" key="2">
    <source>
        <dbReference type="Proteomes" id="UP001056120"/>
    </source>
</evidence>